<gene>
    <name evidence="2" type="ORF">NBRC111893_706</name>
</gene>
<evidence type="ECO:0000256" key="1">
    <source>
        <dbReference type="SAM" id="Phobius"/>
    </source>
</evidence>
<keyword evidence="1" id="KW-0812">Transmembrane</keyword>
<keyword evidence="1" id="KW-1133">Transmembrane helix</keyword>
<organism evidence="2 3">
    <name type="scientific">Lentilactobacillus kosonis</name>
    <dbReference type="NCBI Taxonomy" id="2810561"/>
    <lineage>
        <taxon>Bacteria</taxon>
        <taxon>Bacillati</taxon>
        <taxon>Bacillota</taxon>
        <taxon>Bacilli</taxon>
        <taxon>Lactobacillales</taxon>
        <taxon>Lactobacillaceae</taxon>
        <taxon>Lentilactobacillus</taxon>
    </lineage>
</organism>
<protein>
    <submittedName>
        <fullName evidence="2">Uncharacterized protein</fullName>
    </submittedName>
</protein>
<accession>A0A401FJI7</accession>
<dbReference type="AlphaFoldDB" id="A0A401FJI7"/>
<evidence type="ECO:0000313" key="3">
    <source>
        <dbReference type="Proteomes" id="UP000286974"/>
    </source>
</evidence>
<name>A0A401FJI7_9LACO</name>
<dbReference type="Proteomes" id="UP000286974">
    <property type="component" value="Unassembled WGS sequence"/>
</dbReference>
<reference evidence="2 3" key="1">
    <citation type="submission" date="2017-11" db="EMBL/GenBank/DDBJ databases">
        <title>Draft Genome Sequence of Lactobacillus curieae NBRC 111893 isolated from Koso, a Japanese sugar-Vegetable Fermented Beverage.</title>
        <authorList>
            <person name="Chiou T.Y."/>
            <person name="Oshima K."/>
            <person name="Suda W."/>
            <person name="Hattori M."/>
            <person name="Takahashi T."/>
        </authorList>
    </citation>
    <scope>NUCLEOTIDE SEQUENCE [LARGE SCALE GENOMIC DNA]</scope>
    <source>
        <strain evidence="2 3">NBRC111893</strain>
    </source>
</reference>
<comment type="caution">
    <text evidence="2">The sequence shown here is derived from an EMBL/GenBank/DDBJ whole genome shotgun (WGS) entry which is preliminary data.</text>
</comment>
<proteinExistence type="predicted"/>
<sequence>MEKTKISLKQSIIVLIIILAIMGIGVIALKLSPQVLCSLQSP</sequence>
<keyword evidence="1" id="KW-0472">Membrane</keyword>
<keyword evidence="3" id="KW-1185">Reference proteome</keyword>
<feature type="transmembrane region" description="Helical" evidence="1">
    <location>
        <begin position="12"/>
        <end position="32"/>
    </location>
</feature>
<dbReference type="EMBL" id="BEXA01000001">
    <property type="protein sequence ID" value="GAY72560.1"/>
    <property type="molecule type" value="Genomic_DNA"/>
</dbReference>
<evidence type="ECO:0000313" key="2">
    <source>
        <dbReference type="EMBL" id="GAY72560.1"/>
    </source>
</evidence>